<organism evidence="3 4">
    <name type="scientific">Corynebacterium choanae</name>
    <dbReference type="NCBI Taxonomy" id="1862358"/>
    <lineage>
        <taxon>Bacteria</taxon>
        <taxon>Bacillati</taxon>
        <taxon>Actinomycetota</taxon>
        <taxon>Actinomycetes</taxon>
        <taxon>Mycobacteriales</taxon>
        <taxon>Corynebacteriaceae</taxon>
        <taxon>Corynebacterium</taxon>
    </lineage>
</organism>
<dbReference type="GO" id="GO:0002949">
    <property type="term" value="P:tRNA threonylcarbamoyladenosine modification"/>
    <property type="evidence" value="ECO:0007669"/>
    <property type="project" value="InterPro"/>
</dbReference>
<dbReference type="RefSeq" id="WP_123929385.1">
    <property type="nucleotide sequence ID" value="NZ_CP033896.1"/>
</dbReference>
<reference evidence="3 4" key="1">
    <citation type="submission" date="2018-11" db="EMBL/GenBank/DDBJ databases">
        <authorList>
            <person name="Kleinhagauer T."/>
            <person name="Glaeser S.P."/>
            <person name="Spergser J."/>
            <person name="Ruckert C."/>
            <person name="Kaempfer P."/>
            <person name="Busse H.-J."/>
        </authorList>
    </citation>
    <scope>NUCLEOTIDE SEQUENCE [LARGE SCALE GENOMIC DNA]</scope>
    <source>
        <strain evidence="3 4">200CH</strain>
    </source>
</reference>
<evidence type="ECO:0000313" key="4">
    <source>
        <dbReference type="Proteomes" id="UP000269019"/>
    </source>
</evidence>
<dbReference type="NCBIfam" id="TIGR03725">
    <property type="entry name" value="T6A_YeaZ"/>
    <property type="match status" value="1"/>
</dbReference>
<dbReference type="EMBL" id="CP033896">
    <property type="protein sequence ID" value="AZA14260.1"/>
    <property type="molecule type" value="Genomic_DNA"/>
</dbReference>
<dbReference type="KEGG" id="ccho:CCHOA_09385"/>
<dbReference type="PANTHER" id="PTHR11735">
    <property type="entry name" value="TRNA N6-ADENOSINE THREONYLCARBAMOYLTRANSFERASE"/>
    <property type="match status" value="1"/>
</dbReference>
<dbReference type="InterPro" id="IPR000905">
    <property type="entry name" value="Gcp-like_dom"/>
</dbReference>
<dbReference type="Proteomes" id="UP000269019">
    <property type="component" value="Chromosome"/>
</dbReference>
<feature type="region of interest" description="Disordered" evidence="1">
    <location>
        <begin position="211"/>
        <end position="233"/>
    </location>
</feature>
<dbReference type="GO" id="GO:0005829">
    <property type="term" value="C:cytosol"/>
    <property type="evidence" value="ECO:0007669"/>
    <property type="project" value="TreeGrafter"/>
</dbReference>
<feature type="domain" description="Gcp-like" evidence="2">
    <location>
        <begin position="33"/>
        <end position="141"/>
    </location>
</feature>
<evidence type="ECO:0000259" key="2">
    <source>
        <dbReference type="Pfam" id="PF00814"/>
    </source>
</evidence>
<accession>A0A3G6JC61</accession>
<feature type="compositionally biased region" description="Basic and acidic residues" evidence="1">
    <location>
        <begin position="211"/>
        <end position="220"/>
    </location>
</feature>
<protein>
    <submittedName>
        <fullName evidence="3">tRNA threonylcarbamoyladenosine biosynthesis protein TsaB</fullName>
    </submittedName>
</protein>
<dbReference type="Pfam" id="PF00814">
    <property type="entry name" value="TsaD"/>
    <property type="match status" value="1"/>
</dbReference>
<proteinExistence type="predicted"/>
<dbReference type="AlphaFoldDB" id="A0A3G6JC61"/>
<dbReference type="PANTHER" id="PTHR11735:SF11">
    <property type="entry name" value="TRNA THREONYLCARBAMOYLADENOSINE BIOSYNTHESIS PROTEIN TSAB"/>
    <property type="match status" value="1"/>
</dbReference>
<sequence length="233" mass="24179">MLILTIDSATPSLVVGLVDTDARRVLAETTVHACRHHNERLVPAIGEALAAIAAAPADLAGVVAGCGPGPFTGLRVGMATAQAYADALDIPVWPVCTLDAMAASAVGQCVAGTSSLGDLLVVTDARRREWYYATYRDGQRITEPNVGRPDAIIEQYAGQVGLVAAAAGLTDAAVEAFATSTVVETYPTPIALASVANLAEPPEPLVALYLRRPDAKEPARKPRSSALPPRSDT</sequence>
<dbReference type="InterPro" id="IPR043129">
    <property type="entry name" value="ATPase_NBD"/>
</dbReference>
<evidence type="ECO:0000313" key="3">
    <source>
        <dbReference type="EMBL" id="AZA14260.1"/>
    </source>
</evidence>
<evidence type="ECO:0000256" key="1">
    <source>
        <dbReference type="SAM" id="MobiDB-lite"/>
    </source>
</evidence>
<dbReference type="OrthoDB" id="9809995at2"/>
<dbReference type="Gene3D" id="3.30.420.40">
    <property type="match status" value="2"/>
</dbReference>
<keyword evidence="4" id="KW-1185">Reference proteome</keyword>
<dbReference type="InterPro" id="IPR022496">
    <property type="entry name" value="T6A_TsaB"/>
</dbReference>
<dbReference type="SUPFAM" id="SSF53067">
    <property type="entry name" value="Actin-like ATPase domain"/>
    <property type="match status" value="2"/>
</dbReference>
<name>A0A3G6JC61_9CORY</name>
<gene>
    <name evidence="3" type="primary">tsaB</name>
    <name evidence="3" type="ORF">CCHOA_09385</name>
</gene>